<dbReference type="PANTHER" id="PTHR11699">
    <property type="entry name" value="ALDEHYDE DEHYDROGENASE-RELATED"/>
    <property type="match status" value="1"/>
</dbReference>
<dbReference type="Pfam" id="PF00171">
    <property type="entry name" value="Aldedh"/>
    <property type="match status" value="1"/>
</dbReference>
<dbReference type="PROSITE" id="PS00070">
    <property type="entry name" value="ALDEHYDE_DEHYDR_CYS"/>
    <property type="match status" value="1"/>
</dbReference>
<evidence type="ECO:0000256" key="1">
    <source>
        <dbReference type="ARBA" id="ARBA00009986"/>
    </source>
</evidence>
<dbReference type="Gene3D" id="3.40.309.10">
    <property type="entry name" value="Aldehyde Dehydrogenase, Chain A, domain 2"/>
    <property type="match status" value="1"/>
</dbReference>
<gene>
    <name evidence="4" type="ORF">UFOPK3376_02864</name>
</gene>
<comment type="similarity">
    <text evidence="1">Belongs to the aldehyde dehydrogenase family.</text>
</comment>
<dbReference type="GO" id="GO:0016620">
    <property type="term" value="F:oxidoreductase activity, acting on the aldehyde or oxo group of donors, NAD or NADP as acceptor"/>
    <property type="evidence" value="ECO:0007669"/>
    <property type="project" value="InterPro"/>
</dbReference>
<dbReference type="FunFam" id="3.40.309.10:FF:000012">
    <property type="entry name" value="Betaine aldehyde dehydrogenase"/>
    <property type="match status" value="1"/>
</dbReference>
<dbReference type="PROSITE" id="PS00687">
    <property type="entry name" value="ALDEHYDE_DEHYDR_GLU"/>
    <property type="match status" value="1"/>
</dbReference>
<dbReference type="SUPFAM" id="SSF53720">
    <property type="entry name" value="ALDH-like"/>
    <property type="match status" value="1"/>
</dbReference>
<dbReference type="InterPro" id="IPR016161">
    <property type="entry name" value="Ald_DH/histidinol_DH"/>
</dbReference>
<dbReference type="InterPro" id="IPR016163">
    <property type="entry name" value="Ald_DH_C"/>
</dbReference>
<name>A0A6J7F7E1_9ZZZZ</name>
<dbReference type="EMBL" id="CAFBLP010000111">
    <property type="protein sequence ID" value="CAB4891397.1"/>
    <property type="molecule type" value="Genomic_DNA"/>
</dbReference>
<reference evidence="4" key="1">
    <citation type="submission" date="2020-05" db="EMBL/GenBank/DDBJ databases">
        <authorList>
            <person name="Chiriac C."/>
            <person name="Salcher M."/>
            <person name="Ghai R."/>
            <person name="Kavagutti S V."/>
        </authorList>
    </citation>
    <scope>NUCLEOTIDE SEQUENCE</scope>
</reference>
<evidence type="ECO:0000256" key="2">
    <source>
        <dbReference type="ARBA" id="ARBA00023002"/>
    </source>
</evidence>
<evidence type="ECO:0000313" key="4">
    <source>
        <dbReference type="EMBL" id="CAB4891397.1"/>
    </source>
</evidence>
<evidence type="ECO:0000259" key="3">
    <source>
        <dbReference type="Pfam" id="PF00171"/>
    </source>
</evidence>
<sequence>MSDAELSRDAITALAATVTRPMQAFIGGRYVSSMSGETFESVNPADRTIIANIASCDVADVDAAVTAARTAFDSGIWSQSHPSERKATLKRLAGLMDRDRVELAVLESLESGKPIRDCLNIDVPETARCIEWFAEGIDKIYDQSSPSGGQALGIIVREPIPVVAVVLPWNFPLMMLGWKIGPALAGGSSVIVKPAELTSMTALKVAALAAEAGVPDGVFNVVPGLGETAGRAIGLHPGIGAVSFTGSTEVGRMFLRYSADTNLKRTVLECGGKNPCVVLSDAGDLAAVAKHAVNAAFWNMGQNCTANSRLIVARSMKDELLEHVIAETRTWTTGNPYDPENLLGSMISDEQYDKVRGYIRAGLEQGATLAYEGAIGPNAGGYFIAPTIFDNVNPDMIIASEEIFGPVMAVIAVDDDEDAIRVANDTSYGLQASLFTRDVTRAHTIARRLQAGTVSVNCYSEGDITTPFGGFKQSGFGGRDKSIYAYDQYVEKKTVWFDLS</sequence>
<dbReference type="InterPro" id="IPR015590">
    <property type="entry name" value="Aldehyde_DH_dom"/>
</dbReference>
<dbReference type="AlphaFoldDB" id="A0A6J7F7E1"/>
<dbReference type="Gene3D" id="3.40.605.10">
    <property type="entry name" value="Aldehyde Dehydrogenase, Chain A, domain 1"/>
    <property type="match status" value="1"/>
</dbReference>
<dbReference type="FunFam" id="3.40.605.10:FF:000001">
    <property type="entry name" value="Aldehyde dehydrogenase 1"/>
    <property type="match status" value="1"/>
</dbReference>
<feature type="domain" description="Aldehyde dehydrogenase" evidence="3">
    <location>
        <begin position="31"/>
        <end position="495"/>
    </location>
</feature>
<keyword evidence="2" id="KW-0560">Oxidoreductase</keyword>
<proteinExistence type="inferred from homology"/>
<accession>A0A6J7F7E1</accession>
<dbReference type="CDD" id="cd07112">
    <property type="entry name" value="ALDH_GABALDH-PuuC"/>
    <property type="match status" value="1"/>
</dbReference>
<dbReference type="InterPro" id="IPR029510">
    <property type="entry name" value="Ald_DH_CS_GLU"/>
</dbReference>
<dbReference type="InterPro" id="IPR016160">
    <property type="entry name" value="Ald_DH_CS_CYS"/>
</dbReference>
<protein>
    <submittedName>
        <fullName evidence="4">Unannotated protein</fullName>
    </submittedName>
</protein>
<dbReference type="InterPro" id="IPR016162">
    <property type="entry name" value="Ald_DH_N"/>
</dbReference>
<organism evidence="4">
    <name type="scientific">freshwater metagenome</name>
    <dbReference type="NCBI Taxonomy" id="449393"/>
    <lineage>
        <taxon>unclassified sequences</taxon>
        <taxon>metagenomes</taxon>
        <taxon>ecological metagenomes</taxon>
    </lineage>
</organism>